<proteinExistence type="predicted"/>
<dbReference type="Proteomes" id="UP000823598">
    <property type="component" value="Unassembled WGS sequence"/>
</dbReference>
<comment type="caution">
    <text evidence="2">The sequence shown here is derived from an EMBL/GenBank/DDBJ whole genome shotgun (WGS) entry which is preliminary data.</text>
</comment>
<accession>A0A9D9NKD3</accession>
<dbReference type="Pfam" id="PF07498">
    <property type="entry name" value="Rho_N"/>
    <property type="match status" value="1"/>
</dbReference>
<dbReference type="SMART" id="SM00959">
    <property type="entry name" value="Rho_N"/>
    <property type="match status" value="1"/>
</dbReference>
<dbReference type="Gene3D" id="1.10.720.10">
    <property type="match status" value="1"/>
</dbReference>
<dbReference type="InterPro" id="IPR011112">
    <property type="entry name" value="Rho-like_N"/>
</dbReference>
<protein>
    <submittedName>
        <fullName evidence="2">Rho termination factor N-terminal domain-containing protein</fullName>
    </submittedName>
</protein>
<reference evidence="2" key="1">
    <citation type="submission" date="2020-10" db="EMBL/GenBank/DDBJ databases">
        <authorList>
            <person name="Gilroy R."/>
        </authorList>
    </citation>
    <scope>NUCLEOTIDE SEQUENCE</scope>
    <source>
        <strain evidence="2">6919</strain>
    </source>
</reference>
<evidence type="ECO:0000259" key="1">
    <source>
        <dbReference type="SMART" id="SM00959"/>
    </source>
</evidence>
<dbReference type="EMBL" id="JADIMC010000093">
    <property type="protein sequence ID" value="MBO8476929.1"/>
    <property type="molecule type" value="Genomic_DNA"/>
</dbReference>
<name>A0A9D9NKD3_9BACT</name>
<organism evidence="2 3">
    <name type="scientific">Candidatus Limisoma faecipullorum</name>
    <dbReference type="NCBI Taxonomy" id="2840854"/>
    <lineage>
        <taxon>Bacteria</taxon>
        <taxon>Pseudomonadati</taxon>
        <taxon>Bacteroidota</taxon>
        <taxon>Bacteroidia</taxon>
        <taxon>Bacteroidales</taxon>
        <taxon>Candidatus Limisoma</taxon>
    </lineage>
</organism>
<gene>
    <name evidence="2" type="ORF">IAB88_08045</name>
</gene>
<evidence type="ECO:0000313" key="3">
    <source>
        <dbReference type="Proteomes" id="UP000823598"/>
    </source>
</evidence>
<feature type="domain" description="Rho termination factor-like N-terminal" evidence="1">
    <location>
        <begin position="6"/>
        <end position="48"/>
    </location>
</feature>
<dbReference type="GO" id="GO:0006353">
    <property type="term" value="P:DNA-templated transcription termination"/>
    <property type="evidence" value="ECO:0007669"/>
    <property type="project" value="InterPro"/>
</dbReference>
<sequence>MYKLSELQEMPLDSLKEVAKSLGLKKVDNLENEDLINSILDHQAEQAAQSAANTS</sequence>
<reference evidence="2" key="2">
    <citation type="journal article" date="2021" name="PeerJ">
        <title>Extensive microbial diversity within the chicken gut microbiome revealed by metagenomics and culture.</title>
        <authorList>
            <person name="Gilroy R."/>
            <person name="Ravi A."/>
            <person name="Getino M."/>
            <person name="Pursley I."/>
            <person name="Horton D.L."/>
            <person name="Alikhan N.F."/>
            <person name="Baker D."/>
            <person name="Gharbi K."/>
            <person name="Hall N."/>
            <person name="Watson M."/>
            <person name="Adriaenssens E.M."/>
            <person name="Foster-Nyarko E."/>
            <person name="Jarju S."/>
            <person name="Secka A."/>
            <person name="Antonio M."/>
            <person name="Oren A."/>
            <person name="Chaudhuri R.R."/>
            <person name="La Ragione R."/>
            <person name="Hildebrand F."/>
            <person name="Pallen M.J."/>
        </authorList>
    </citation>
    <scope>NUCLEOTIDE SEQUENCE</scope>
    <source>
        <strain evidence="2">6919</strain>
    </source>
</reference>
<dbReference type="InterPro" id="IPR036269">
    <property type="entry name" value="Rho_N_sf"/>
</dbReference>
<dbReference type="AlphaFoldDB" id="A0A9D9NKD3"/>
<feature type="non-terminal residue" evidence="2">
    <location>
        <position position="55"/>
    </location>
</feature>
<evidence type="ECO:0000313" key="2">
    <source>
        <dbReference type="EMBL" id="MBO8476929.1"/>
    </source>
</evidence>
<dbReference type="SUPFAM" id="SSF68912">
    <property type="entry name" value="Rho N-terminal domain-like"/>
    <property type="match status" value="1"/>
</dbReference>